<dbReference type="InterPro" id="IPR018356">
    <property type="entry name" value="Tscrpt_reg_HTH_DeoR_CS"/>
</dbReference>
<proteinExistence type="predicted"/>
<organism evidence="5 8">
    <name type="scientific">Candidatus Hakubella thermalkaliphila</name>
    <dbReference type="NCBI Taxonomy" id="2754717"/>
    <lineage>
        <taxon>Bacteria</taxon>
        <taxon>Bacillati</taxon>
        <taxon>Actinomycetota</taxon>
        <taxon>Actinomycetota incertae sedis</taxon>
        <taxon>Candidatus Hakubellales</taxon>
        <taxon>Candidatus Hakubellaceae</taxon>
        <taxon>Candidatus Hakubella</taxon>
    </lineage>
</organism>
<dbReference type="PROSITE" id="PS51000">
    <property type="entry name" value="HTH_DEOR_2"/>
    <property type="match status" value="1"/>
</dbReference>
<dbReference type="Proteomes" id="UP000591948">
    <property type="component" value="Unassembled WGS sequence"/>
</dbReference>
<keyword evidence="2" id="KW-0238">DNA-binding</keyword>
<dbReference type="GO" id="GO:0003700">
    <property type="term" value="F:DNA-binding transcription factor activity"/>
    <property type="evidence" value="ECO:0007669"/>
    <property type="project" value="InterPro"/>
</dbReference>
<dbReference type="PANTHER" id="PTHR30363:SF44">
    <property type="entry name" value="AGA OPERON TRANSCRIPTIONAL REPRESSOR-RELATED"/>
    <property type="match status" value="1"/>
</dbReference>
<protein>
    <submittedName>
        <fullName evidence="5">DeoR family transcriptional regulator, fructose operon transcriptional repressor</fullName>
    </submittedName>
</protein>
<dbReference type="InterPro" id="IPR036390">
    <property type="entry name" value="WH_DNA-bd_sf"/>
</dbReference>
<dbReference type="InterPro" id="IPR001034">
    <property type="entry name" value="DeoR_HTH"/>
</dbReference>
<dbReference type="EMBL" id="BLSB01000482">
    <property type="protein sequence ID" value="GFP36206.1"/>
    <property type="molecule type" value="Genomic_DNA"/>
</dbReference>
<evidence type="ECO:0000259" key="4">
    <source>
        <dbReference type="PROSITE" id="PS51000"/>
    </source>
</evidence>
<evidence type="ECO:0000313" key="6">
    <source>
        <dbReference type="EMBL" id="GFP36206.1"/>
    </source>
</evidence>
<keyword evidence="3" id="KW-0804">Transcription</keyword>
<dbReference type="SMART" id="SM00420">
    <property type="entry name" value="HTH_DEOR"/>
    <property type="match status" value="1"/>
</dbReference>
<dbReference type="PRINTS" id="PR00037">
    <property type="entry name" value="HTHLACR"/>
</dbReference>
<evidence type="ECO:0000313" key="5">
    <source>
        <dbReference type="EMBL" id="GFP28915.1"/>
    </source>
</evidence>
<dbReference type="InterPro" id="IPR036388">
    <property type="entry name" value="WH-like_DNA-bd_sf"/>
</dbReference>
<feature type="domain" description="HTH deoR-type" evidence="4">
    <location>
        <begin position="15"/>
        <end position="70"/>
    </location>
</feature>
<dbReference type="RefSeq" id="WP_258189601.1">
    <property type="nucleotide sequence ID" value="NZ_BLRY01000502.1"/>
</dbReference>
<name>A0A6V8P8F0_9ACTN</name>
<dbReference type="SUPFAM" id="SSF46785">
    <property type="entry name" value="Winged helix' DNA-binding domain"/>
    <property type="match status" value="1"/>
</dbReference>
<dbReference type="Proteomes" id="UP000576480">
    <property type="component" value="Unassembled WGS sequence"/>
</dbReference>
<dbReference type="GO" id="GO:0003677">
    <property type="term" value="F:DNA binding"/>
    <property type="evidence" value="ECO:0007669"/>
    <property type="project" value="UniProtKB-KW"/>
</dbReference>
<dbReference type="InterPro" id="IPR050313">
    <property type="entry name" value="Carb_Metab_HTH_regulators"/>
</dbReference>
<evidence type="ECO:0000256" key="2">
    <source>
        <dbReference type="ARBA" id="ARBA00023125"/>
    </source>
</evidence>
<dbReference type="PANTHER" id="PTHR30363">
    <property type="entry name" value="HTH-TYPE TRANSCRIPTIONAL REGULATOR SRLR-RELATED"/>
    <property type="match status" value="1"/>
</dbReference>
<evidence type="ECO:0000256" key="1">
    <source>
        <dbReference type="ARBA" id="ARBA00023015"/>
    </source>
</evidence>
<dbReference type="Gene3D" id="1.10.10.10">
    <property type="entry name" value="Winged helix-like DNA-binding domain superfamily/Winged helix DNA-binding domain"/>
    <property type="match status" value="1"/>
</dbReference>
<keyword evidence="1" id="KW-0805">Transcription regulation</keyword>
<evidence type="ECO:0000256" key="3">
    <source>
        <dbReference type="ARBA" id="ARBA00023163"/>
    </source>
</evidence>
<dbReference type="AlphaFoldDB" id="A0A6V8P8F0"/>
<evidence type="ECO:0000313" key="8">
    <source>
        <dbReference type="Proteomes" id="UP000591948"/>
    </source>
</evidence>
<dbReference type="Pfam" id="PF08220">
    <property type="entry name" value="HTH_DeoR"/>
    <property type="match status" value="1"/>
</dbReference>
<gene>
    <name evidence="5" type="ORF">HKBW3S33_02331</name>
    <name evidence="6" type="ORF">HKBW3S43_01994</name>
</gene>
<reference evidence="7 8" key="1">
    <citation type="journal article" date="2020" name="Front. Microbiol.">
        <title>Single-cell genomics of novel Actinobacteria with the Wood-Ljungdahl pathway discovered in a serpentinizing system.</title>
        <authorList>
            <person name="Merino N."/>
            <person name="Kawai M."/>
            <person name="Boyd E.S."/>
            <person name="Colman D.R."/>
            <person name="McGlynn S.E."/>
            <person name="Nealson K.H."/>
            <person name="Kurokawa K."/>
            <person name="Hongoh Y."/>
        </authorList>
    </citation>
    <scope>NUCLEOTIDE SEQUENCE [LARGE SCALE GENOMIC DNA]</scope>
    <source>
        <strain evidence="5 8">S33</strain>
        <strain evidence="6 7">S43</strain>
    </source>
</reference>
<keyword evidence="8" id="KW-1185">Reference proteome</keyword>
<accession>A0A6V8P8F0</accession>
<dbReference type="PROSITE" id="PS00894">
    <property type="entry name" value="HTH_DEOR_1"/>
    <property type="match status" value="1"/>
</dbReference>
<dbReference type="EMBL" id="BLRY01000502">
    <property type="protein sequence ID" value="GFP28915.1"/>
    <property type="molecule type" value="Genomic_DNA"/>
</dbReference>
<sequence length="109" mass="12358">MYNSIKTERYEAMIPERRHQQIFQLIETEGAVSVSALCQRFNVSEMTIRRDLAALEQKGLLRRVQGGAVSARGRSYEPPFLIRSGAHQEQKIRIGQAAAALAWIPMLVF</sequence>
<evidence type="ECO:0000313" key="7">
    <source>
        <dbReference type="Proteomes" id="UP000576480"/>
    </source>
</evidence>
<comment type="caution">
    <text evidence="5">The sequence shown here is derived from an EMBL/GenBank/DDBJ whole genome shotgun (WGS) entry which is preliminary data.</text>
</comment>